<evidence type="ECO:0000256" key="1">
    <source>
        <dbReference type="SAM" id="MobiDB-lite"/>
    </source>
</evidence>
<feature type="region of interest" description="Disordered" evidence="1">
    <location>
        <begin position="1"/>
        <end position="54"/>
    </location>
</feature>
<proteinExistence type="predicted"/>
<gene>
    <name evidence="2" type="ORF">J8A68_001463</name>
</gene>
<name>A0A8J5UK08_9ASCO</name>
<dbReference type="OrthoDB" id="340681at2759"/>
<evidence type="ECO:0008006" key="4">
    <source>
        <dbReference type="Google" id="ProtNLM"/>
    </source>
</evidence>
<sequence>MTSGNSLFVEDDEDMRSESEEVLSRYQPSTAVIKEEDEESTTQESQEEGDDDPVIESIPLFLNTVPSRQKNSLHVLQFPGRPKTRTLQQGSYHASIKPQSQYLEIKVPLDTSKFFDVNKVEEWGNEIGEQGIQGVLDKSDGGCYAAKIVNDDNQRKIVLIPIDSTAQLRTSFQYIDAIDNNAQLQRKQEAAAAAAAASGQENAKPANVQILQTAAKIGNNDGFSHSLGESLRHVKKFDEENWDNLVWKNDEDGVTKELKKELINGADGIELTTETKFDDYIQDLIGI</sequence>
<dbReference type="GO" id="GO:0042797">
    <property type="term" value="P:tRNA transcription by RNA polymerase III"/>
    <property type="evidence" value="ECO:0007669"/>
    <property type="project" value="TreeGrafter"/>
</dbReference>
<evidence type="ECO:0000313" key="2">
    <source>
        <dbReference type="EMBL" id="KAG7664998.1"/>
    </source>
</evidence>
<comment type="caution">
    <text evidence="2">The sequence shown here is derived from an EMBL/GenBank/DDBJ whole genome shotgun (WGS) entry which is preliminary data.</text>
</comment>
<keyword evidence="3" id="KW-1185">Reference proteome</keyword>
<evidence type="ECO:0000313" key="3">
    <source>
        <dbReference type="Proteomes" id="UP000694255"/>
    </source>
</evidence>
<feature type="compositionally biased region" description="Acidic residues" evidence="1">
    <location>
        <begin position="35"/>
        <end position="54"/>
    </location>
</feature>
<dbReference type="PANTHER" id="PTHR12069:SF0">
    <property type="entry name" value="DNA-DIRECTED RNA POLYMERASE III SUBUNIT RPC5"/>
    <property type="match status" value="1"/>
</dbReference>
<organism evidence="2 3">
    <name type="scientific">[Candida] subhashii</name>
    <dbReference type="NCBI Taxonomy" id="561895"/>
    <lineage>
        <taxon>Eukaryota</taxon>
        <taxon>Fungi</taxon>
        <taxon>Dikarya</taxon>
        <taxon>Ascomycota</taxon>
        <taxon>Saccharomycotina</taxon>
        <taxon>Pichiomycetes</taxon>
        <taxon>Debaryomycetaceae</taxon>
        <taxon>Spathaspora</taxon>
    </lineage>
</organism>
<dbReference type="Pfam" id="PF04801">
    <property type="entry name" value="RPC5"/>
    <property type="match status" value="1"/>
</dbReference>
<dbReference type="EMBL" id="JAGSYN010000055">
    <property type="protein sequence ID" value="KAG7664998.1"/>
    <property type="molecule type" value="Genomic_DNA"/>
</dbReference>
<dbReference type="InterPro" id="IPR006886">
    <property type="entry name" value="RNA_pol_III_Rpc5"/>
</dbReference>
<accession>A0A8J5UK08</accession>
<reference evidence="2 3" key="1">
    <citation type="journal article" date="2021" name="DNA Res.">
        <title>Genome analysis of Candida subhashii reveals its hybrid nature and dual mitochondrial genome conformations.</title>
        <authorList>
            <person name="Mixao V."/>
            <person name="Hegedusova E."/>
            <person name="Saus E."/>
            <person name="Pryszcz L.P."/>
            <person name="Cillingova A."/>
            <person name="Nosek J."/>
            <person name="Gabaldon T."/>
        </authorList>
    </citation>
    <scope>NUCLEOTIDE SEQUENCE [LARGE SCALE GENOMIC DNA]</scope>
    <source>
        <strain evidence="2 3">CBS 10753</strain>
    </source>
</reference>
<dbReference type="AlphaFoldDB" id="A0A8J5UK08"/>
<dbReference type="PANTHER" id="PTHR12069">
    <property type="entry name" value="DNA-DIRECTED RNA POLYMERASES III 80 KDA POLYPEPTIDE RNA POLYMERASE III SUBUNIT 5"/>
    <property type="match status" value="1"/>
</dbReference>
<protein>
    <recommendedName>
        <fullName evidence="4">DNA-directed RNA polymerase III subunit RPC5</fullName>
    </recommendedName>
</protein>
<dbReference type="Proteomes" id="UP000694255">
    <property type="component" value="Unassembled WGS sequence"/>
</dbReference>
<dbReference type="RefSeq" id="XP_049265230.1">
    <property type="nucleotide sequence ID" value="XM_049405118.1"/>
</dbReference>
<dbReference type="GeneID" id="73468264"/>
<dbReference type="GO" id="GO:0005666">
    <property type="term" value="C:RNA polymerase III complex"/>
    <property type="evidence" value="ECO:0007669"/>
    <property type="project" value="TreeGrafter"/>
</dbReference>